<name>A0A0A0DGX9_9STRE</name>
<accession>A0A0A0DGX9</accession>
<dbReference type="RefSeq" id="WP_037616207.1">
    <property type="nucleotide sequence ID" value="NZ_JPEN01000057.1"/>
</dbReference>
<sequence>MCIECYIDQSRVTPLLHPLDCLREHRQYICGHCGRCICIEHTKNGLQRWNFPFKSLEIAKYYLRTADVTMKAPCGIYQIQSDKGRVSYKIFANLTDLEAYLKKNPDKSCASRQPSFIMPSYQEFPESQVRKLSAQEAERYMAER</sequence>
<gene>
    <name evidence="1" type="ORF">SSIN_0887</name>
</gene>
<dbReference type="Proteomes" id="UP000030019">
    <property type="component" value="Unassembled WGS sequence"/>
</dbReference>
<dbReference type="PATRIC" id="fig|176090.4.peg.878"/>
<organism evidence="1 2">
    <name type="scientific">Streptococcus sinensis</name>
    <dbReference type="NCBI Taxonomy" id="176090"/>
    <lineage>
        <taxon>Bacteria</taxon>
        <taxon>Bacillati</taxon>
        <taxon>Bacillota</taxon>
        <taxon>Bacilli</taxon>
        <taxon>Lactobacillales</taxon>
        <taxon>Streptococcaceae</taxon>
        <taxon>Streptococcus</taxon>
    </lineage>
</organism>
<dbReference type="STRING" id="176090.SSIN_0887"/>
<comment type="caution">
    <text evidence="1">The sequence shown here is derived from an EMBL/GenBank/DDBJ whole genome shotgun (WGS) entry which is preliminary data.</text>
</comment>
<evidence type="ECO:0000313" key="1">
    <source>
        <dbReference type="EMBL" id="KGM37324.1"/>
    </source>
</evidence>
<reference evidence="1 2" key="1">
    <citation type="submission" date="2014-06" db="EMBL/GenBank/DDBJ databases">
        <authorList>
            <person name="Teng J.L."/>
            <person name="Huang Y."/>
            <person name="Tse H."/>
            <person name="Lau S.K."/>
            <person name="Woo P.C."/>
        </authorList>
    </citation>
    <scope>NUCLEOTIDE SEQUENCE [LARGE SCALE GENOMIC DNA]</scope>
    <source>
        <strain evidence="1 2">HKU4</strain>
    </source>
</reference>
<protein>
    <submittedName>
        <fullName evidence="1">Uncharacterized protein</fullName>
    </submittedName>
</protein>
<dbReference type="eggNOG" id="ENOG503025Y">
    <property type="taxonomic scope" value="Bacteria"/>
</dbReference>
<keyword evidence="2" id="KW-1185">Reference proteome</keyword>
<evidence type="ECO:0000313" key="2">
    <source>
        <dbReference type="Proteomes" id="UP000030019"/>
    </source>
</evidence>
<proteinExistence type="predicted"/>
<dbReference type="EMBL" id="JPEN01000057">
    <property type="protein sequence ID" value="KGM37324.1"/>
    <property type="molecule type" value="Genomic_DNA"/>
</dbReference>
<dbReference type="AlphaFoldDB" id="A0A0A0DGX9"/>